<keyword evidence="1" id="KW-0732">Signal</keyword>
<protein>
    <recommendedName>
        <fullName evidence="2">DUF2846 domain-containing protein</fullName>
    </recommendedName>
</protein>
<dbReference type="RefSeq" id="WP_166093496.1">
    <property type="nucleotide sequence ID" value="NZ_CP049871.1"/>
</dbReference>
<evidence type="ECO:0000313" key="4">
    <source>
        <dbReference type="Proteomes" id="UP000502502"/>
    </source>
</evidence>
<evidence type="ECO:0000313" key="3">
    <source>
        <dbReference type="EMBL" id="QIL02152.1"/>
    </source>
</evidence>
<gene>
    <name evidence="3" type="ORF">G7078_04685</name>
</gene>
<feature type="signal peptide" evidence="1">
    <location>
        <begin position="1"/>
        <end position="19"/>
    </location>
</feature>
<evidence type="ECO:0000256" key="1">
    <source>
        <dbReference type="SAM" id="SignalP"/>
    </source>
</evidence>
<dbReference type="AlphaFoldDB" id="A0A6G7ZMK1"/>
<dbReference type="InterPro" id="IPR022548">
    <property type="entry name" value="DUF2846"/>
</dbReference>
<name>A0A6G7ZMK1_9SPHN</name>
<accession>A0A6G7ZMK1</accession>
<proteinExistence type="predicted"/>
<dbReference type="Proteomes" id="UP000502502">
    <property type="component" value="Chromosome"/>
</dbReference>
<feature type="chain" id="PRO_5026265390" description="DUF2846 domain-containing protein" evidence="1">
    <location>
        <begin position="20"/>
        <end position="159"/>
    </location>
</feature>
<evidence type="ECO:0000259" key="2">
    <source>
        <dbReference type="Pfam" id="PF11008"/>
    </source>
</evidence>
<feature type="domain" description="DUF2846" evidence="2">
    <location>
        <begin position="38"/>
        <end position="116"/>
    </location>
</feature>
<dbReference type="KEGG" id="ssin:G7078_04685"/>
<sequence>MKLLTSAFVVLTMMSTAYAAAETTPIQTKSGTIGAAPAGMGQVVFFRTSAMGALLGCTVREGTEEIARLGVGKYYVVPTAPGMHVYNTKSLESRDQLRLEVEEGETYFVKCSISMGFMSGKAKLAPADLSQFAKSAAGLNLWNNPKNAVNAATSAGAAK</sequence>
<dbReference type="Pfam" id="PF11008">
    <property type="entry name" value="DUF2846"/>
    <property type="match status" value="1"/>
</dbReference>
<organism evidence="3 4">
    <name type="scientific">Sphingomonas sinipercae</name>
    <dbReference type="NCBI Taxonomy" id="2714944"/>
    <lineage>
        <taxon>Bacteria</taxon>
        <taxon>Pseudomonadati</taxon>
        <taxon>Pseudomonadota</taxon>
        <taxon>Alphaproteobacteria</taxon>
        <taxon>Sphingomonadales</taxon>
        <taxon>Sphingomonadaceae</taxon>
        <taxon>Sphingomonas</taxon>
    </lineage>
</organism>
<reference evidence="3 4" key="1">
    <citation type="submission" date="2020-03" db="EMBL/GenBank/DDBJ databases">
        <title>Sphingomonas sp. nov., isolated from fish.</title>
        <authorList>
            <person name="Hyun D.-W."/>
            <person name="Bae J.-W."/>
        </authorList>
    </citation>
    <scope>NUCLEOTIDE SEQUENCE [LARGE SCALE GENOMIC DNA]</scope>
    <source>
        <strain evidence="3 4">HDW15C</strain>
    </source>
</reference>
<dbReference type="EMBL" id="CP049871">
    <property type="protein sequence ID" value="QIL02152.1"/>
    <property type="molecule type" value="Genomic_DNA"/>
</dbReference>
<keyword evidence="4" id="KW-1185">Reference proteome</keyword>